<evidence type="ECO:0000313" key="4">
    <source>
        <dbReference type="Proteomes" id="UP000198949"/>
    </source>
</evidence>
<accession>A0A1G7CVB5</accession>
<feature type="transmembrane region" description="Helical" evidence="2">
    <location>
        <begin position="81"/>
        <end position="103"/>
    </location>
</feature>
<dbReference type="Proteomes" id="UP000198949">
    <property type="component" value="Unassembled WGS sequence"/>
</dbReference>
<feature type="compositionally biased region" description="Low complexity" evidence="1">
    <location>
        <begin position="1"/>
        <end position="17"/>
    </location>
</feature>
<protein>
    <submittedName>
        <fullName evidence="3">Uncharacterized protein</fullName>
    </submittedName>
</protein>
<feature type="region of interest" description="Disordered" evidence="1">
    <location>
        <begin position="56"/>
        <end position="77"/>
    </location>
</feature>
<keyword evidence="2" id="KW-1133">Transmembrane helix</keyword>
<feature type="region of interest" description="Disordered" evidence="1">
    <location>
        <begin position="1"/>
        <end position="43"/>
    </location>
</feature>
<feature type="transmembrane region" description="Helical" evidence="2">
    <location>
        <begin position="180"/>
        <end position="200"/>
    </location>
</feature>
<sequence>MPQVPAAYGAAGAAHLHAPADRDPVDHAPPAAAPAPQRGPLGSQTEGMAAIRAVWERAGETERRRPARPGRPQRRREPKHFAPALLGILVCACLLMFFAWSAAPALWISVGHSHSGTATVTSCQTGFAPSCTGTFTTGDWSRELALTGEVTLDDLGTELPARATGPDAHSAYIGGTGGLLLRWAPALVLFMAVAFTLVAASGATRLYEGRSAAIGLCWIAAGAVLTAALAFAW</sequence>
<feature type="compositionally biased region" description="Basic residues" evidence="1">
    <location>
        <begin position="65"/>
        <end position="77"/>
    </location>
</feature>
<keyword evidence="2" id="KW-0812">Transmembrane</keyword>
<proteinExistence type="predicted"/>
<reference evidence="4" key="1">
    <citation type="submission" date="2016-10" db="EMBL/GenBank/DDBJ databases">
        <authorList>
            <person name="Varghese N."/>
            <person name="Submissions S."/>
        </authorList>
    </citation>
    <scope>NUCLEOTIDE SEQUENCE [LARGE SCALE GENOMIC DNA]</scope>
    <source>
        <strain evidence="4">CGMCC 4.3516</strain>
    </source>
</reference>
<evidence type="ECO:0000256" key="1">
    <source>
        <dbReference type="SAM" id="MobiDB-lite"/>
    </source>
</evidence>
<gene>
    <name evidence="3" type="ORF">SAMN05216270_12155</name>
</gene>
<name>A0A1G7CVB5_9ACTN</name>
<keyword evidence="2" id="KW-0472">Membrane</keyword>
<dbReference type="EMBL" id="FNAD01000021">
    <property type="protein sequence ID" value="SDE43268.1"/>
    <property type="molecule type" value="Genomic_DNA"/>
</dbReference>
<evidence type="ECO:0000313" key="3">
    <source>
        <dbReference type="EMBL" id="SDE43268.1"/>
    </source>
</evidence>
<evidence type="ECO:0000256" key="2">
    <source>
        <dbReference type="SAM" id="Phobius"/>
    </source>
</evidence>
<organism evidence="3 4">
    <name type="scientific">Glycomyces harbinensis</name>
    <dbReference type="NCBI Taxonomy" id="58114"/>
    <lineage>
        <taxon>Bacteria</taxon>
        <taxon>Bacillati</taxon>
        <taxon>Actinomycetota</taxon>
        <taxon>Actinomycetes</taxon>
        <taxon>Glycomycetales</taxon>
        <taxon>Glycomycetaceae</taxon>
        <taxon>Glycomyces</taxon>
    </lineage>
</organism>
<dbReference type="STRING" id="58114.SAMN05216270_12155"/>
<feature type="transmembrane region" description="Helical" evidence="2">
    <location>
        <begin position="212"/>
        <end position="232"/>
    </location>
</feature>
<keyword evidence="4" id="KW-1185">Reference proteome</keyword>
<dbReference type="AlphaFoldDB" id="A0A1G7CVB5"/>